<dbReference type="Gramene" id="ONI17493">
    <property type="protein sequence ID" value="ONI17493"/>
    <property type="gene ID" value="PRUPE_3G162400"/>
</dbReference>
<accession>A0A251Q116</accession>
<evidence type="ECO:0000313" key="2">
    <source>
        <dbReference type="Proteomes" id="UP000006882"/>
    </source>
</evidence>
<evidence type="ECO:0000313" key="1">
    <source>
        <dbReference type="EMBL" id="ONI17493.1"/>
    </source>
</evidence>
<dbReference type="Proteomes" id="UP000006882">
    <property type="component" value="Chromosome G3"/>
</dbReference>
<organism evidence="1 2">
    <name type="scientific">Prunus persica</name>
    <name type="common">Peach</name>
    <name type="synonym">Amygdalus persica</name>
    <dbReference type="NCBI Taxonomy" id="3760"/>
    <lineage>
        <taxon>Eukaryota</taxon>
        <taxon>Viridiplantae</taxon>
        <taxon>Streptophyta</taxon>
        <taxon>Embryophyta</taxon>
        <taxon>Tracheophyta</taxon>
        <taxon>Spermatophyta</taxon>
        <taxon>Magnoliopsida</taxon>
        <taxon>eudicotyledons</taxon>
        <taxon>Gunneridae</taxon>
        <taxon>Pentapetalae</taxon>
        <taxon>rosids</taxon>
        <taxon>fabids</taxon>
        <taxon>Rosales</taxon>
        <taxon>Rosaceae</taxon>
        <taxon>Amygdaloideae</taxon>
        <taxon>Amygdaleae</taxon>
        <taxon>Prunus</taxon>
    </lineage>
</organism>
<proteinExistence type="predicted"/>
<name>A0A251Q116_PRUPE</name>
<reference evidence="1 2" key="1">
    <citation type="journal article" date="2013" name="Nat. Genet.">
        <title>The high-quality draft genome of peach (Prunus persica) identifies unique patterns of genetic diversity, domestication and genome evolution.</title>
        <authorList>
            <consortium name="International Peach Genome Initiative"/>
            <person name="Verde I."/>
            <person name="Abbott A.G."/>
            <person name="Scalabrin S."/>
            <person name="Jung S."/>
            <person name="Shu S."/>
            <person name="Marroni F."/>
            <person name="Zhebentyayeva T."/>
            <person name="Dettori M.T."/>
            <person name="Grimwood J."/>
            <person name="Cattonaro F."/>
            <person name="Zuccolo A."/>
            <person name="Rossini L."/>
            <person name="Jenkins J."/>
            <person name="Vendramin E."/>
            <person name="Meisel L.A."/>
            <person name="Decroocq V."/>
            <person name="Sosinski B."/>
            <person name="Prochnik S."/>
            <person name="Mitros T."/>
            <person name="Policriti A."/>
            <person name="Cipriani G."/>
            <person name="Dondini L."/>
            <person name="Ficklin S."/>
            <person name="Goodstein D.M."/>
            <person name="Xuan P."/>
            <person name="Del Fabbro C."/>
            <person name="Aramini V."/>
            <person name="Copetti D."/>
            <person name="Gonzalez S."/>
            <person name="Horner D.S."/>
            <person name="Falchi R."/>
            <person name="Lucas S."/>
            <person name="Mica E."/>
            <person name="Maldonado J."/>
            <person name="Lazzari B."/>
            <person name="Bielenberg D."/>
            <person name="Pirona R."/>
            <person name="Miculan M."/>
            <person name="Barakat A."/>
            <person name="Testolin R."/>
            <person name="Stella A."/>
            <person name="Tartarini S."/>
            <person name="Tonutti P."/>
            <person name="Arus P."/>
            <person name="Orellana A."/>
            <person name="Wells C."/>
            <person name="Main D."/>
            <person name="Vizzotto G."/>
            <person name="Silva H."/>
            <person name="Salamini F."/>
            <person name="Schmutz J."/>
            <person name="Morgante M."/>
            <person name="Rokhsar D.S."/>
        </authorList>
    </citation>
    <scope>NUCLEOTIDE SEQUENCE [LARGE SCALE GENOMIC DNA]</scope>
    <source>
        <strain evidence="2">cv. Nemared</strain>
    </source>
</reference>
<dbReference type="EMBL" id="CM007653">
    <property type="protein sequence ID" value="ONI17493.1"/>
    <property type="molecule type" value="Genomic_DNA"/>
</dbReference>
<keyword evidence="2" id="KW-1185">Reference proteome</keyword>
<gene>
    <name evidence="1" type="ORF">PRUPE_3G162400</name>
</gene>
<sequence length="80" mass="9214">MDAQILILQLPVHISKIIIRLPLLKEYIRLPLTKSTFGISDQTLTPRSRIDAERNTPSKDKILRDSSQIGLHLWTITMIH</sequence>
<protein>
    <submittedName>
        <fullName evidence="1">Uncharacterized protein</fullName>
    </submittedName>
</protein>
<dbReference type="AlphaFoldDB" id="A0A251Q116"/>